<proteinExistence type="inferred from homology"/>
<name>F3L1S2_9GAMM</name>
<dbReference type="Pfam" id="PF00593">
    <property type="entry name" value="TonB_dep_Rec_b-barrel"/>
    <property type="match status" value="1"/>
</dbReference>
<keyword evidence="2 11" id="KW-0813">Transport</keyword>
<reference evidence="13 14" key="1">
    <citation type="journal article" date="2011" name="J. Bacteriol.">
        <title>Genome sequence of strain IMCC3088, a proteorhodopsin-containing marine bacterium belonging to the OM60/NOR5 clade.</title>
        <authorList>
            <person name="Jang Y."/>
            <person name="Oh H.M."/>
            <person name="Kang I."/>
            <person name="Lee K."/>
            <person name="Yang S.J."/>
            <person name="Cho J.C."/>
        </authorList>
    </citation>
    <scope>NUCLEOTIDE SEQUENCE [LARGE SCALE GENOMIC DNA]</scope>
    <source>
        <strain evidence="13 14">IMCC3088</strain>
    </source>
</reference>
<keyword evidence="9 11" id="KW-0472">Membrane</keyword>
<dbReference type="Gene3D" id="2.40.170.20">
    <property type="entry name" value="TonB-dependent receptor, beta-barrel domain"/>
    <property type="match status" value="1"/>
</dbReference>
<gene>
    <name evidence="13" type="ORF">IMCC3088_1412</name>
</gene>
<dbReference type="Proteomes" id="UP000005615">
    <property type="component" value="Unassembled WGS sequence"/>
</dbReference>
<protein>
    <submittedName>
        <fullName evidence="13">TonB-dependent receptor</fullName>
    </submittedName>
</protein>
<evidence type="ECO:0000256" key="5">
    <source>
        <dbReference type="ARBA" id="ARBA00022692"/>
    </source>
</evidence>
<dbReference type="PANTHER" id="PTHR32552:SF81">
    <property type="entry name" value="TONB-DEPENDENT OUTER MEMBRANE RECEPTOR"/>
    <property type="match status" value="1"/>
</dbReference>
<keyword evidence="7" id="KW-0406">Ion transport</keyword>
<dbReference type="PANTHER" id="PTHR32552">
    <property type="entry name" value="FERRICHROME IRON RECEPTOR-RELATED"/>
    <property type="match status" value="1"/>
</dbReference>
<comment type="caution">
    <text evidence="13">The sequence shown here is derived from an EMBL/GenBank/DDBJ whole genome shotgun (WGS) entry which is preliminary data.</text>
</comment>
<keyword evidence="8 12" id="KW-0798">TonB box</keyword>
<evidence type="ECO:0000256" key="12">
    <source>
        <dbReference type="RuleBase" id="RU003357"/>
    </source>
</evidence>
<keyword evidence="13" id="KW-0675">Receptor</keyword>
<dbReference type="eggNOG" id="COG4773">
    <property type="taxonomic scope" value="Bacteria"/>
</dbReference>
<dbReference type="PROSITE" id="PS52016">
    <property type="entry name" value="TONB_DEPENDENT_REC_3"/>
    <property type="match status" value="1"/>
</dbReference>
<evidence type="ECO:0000313" key="14">
    <source>
        <dbReference type="Proteomes" id="UP000005615"/>
    </source>
</evidence>
<accession>F3L1S2</accession>
<organism evidence="13 14">
    <name type="scientific">Aequoribacter fuscus</name>
    <dbReference type="NCBI Taxonomy" id="2518989"/>
    <lineage>
        <taxon>Bacteria</taxon>
        <taxon>Pseudomonadati</taxon>
        <taxon>Pseudomonadota</taxon>
        <taxon>Gammaproteobacteria</taxon>
        <taxon>Cellvibrionales</taxon>
        <taxon>Halieaceae</taxon>
        <taxon>Aequoribacter</taxon>
    </lineage>
</organism>
<dbReference type="AlphaFoldDB" id="F3L1S2"/>
<keyword evidence="6" id="KW-0408">Iron</keyword>
<evidence type="ECO:0000256" key="11">
    <source>
        <dbReference type="PROSITE-ProRule" id="PRU01360"/>
    </source>
</evidence>
<dbReference type="EMBL" id="AEIG01000034">
    <property type="protein sequence ID" value="EGG29775.1"/>
    <property type="molecule type" value="Genomic_DNA"/>
</dbReference>
<evidence type="ECO:0000256" key="10">
    <source>
        <dbReference type="ARBA" id="ARBA00023237"/>
    </source>
</evidence>
<keyword evidence="4" id="KW-0410">Iron transport</keyword>
<dbReference type="RefSeq" id="WP_009575707.1">
    <property type="nucleotide sequence ID" value="NZ_AEIG01000034.1"/>
</dbReference>
<evidence type="ECO:0000256" key="2">
    <source>
        <dbReference type="ARBA" id="ARBA00022448"/>
    </source>
</evidence>
<dbReference type="GO" id="GO:0009279">
    <property type="term" value="C:cell outer membrane"/>
    <property type="evidence" value="ECO:0007669"/>
    <property type="project" value="UniProtKB-SubCell"/>
</dbReference>
<dbReference type="STRING" id="2518989.IMCC3088_1412"/>
<evidence type="ECO:0000313" key="13">
    <source>
        <dbReference type="EMBL" id="EGG29775.1"/>
    </source>
</evidence>
<evidence type="ECO:0000256" key="4">
    <source>
        <dbReference type="ARBA" id="ARBA00022496"/>
    </source>
</evidence>
<evidence type="ECO:0000256" key="7">
    <source>
        <dbReference type="ARBA" id="ARBA00023065"/>
    </source>
</evidence>
<evidence type="ECO:0000256" key="9">
    <source>
        <dbReference type="ARBA" id="ARBA00023136"/>
    </source>
</evidence>
<dbReference type="GO" id="GO:0006826">
    <property type="term" value="P:iron ion transport"/>
    <property type="evidence" value="ECO:0007669"/>
    <property type="project" value="UniProtKB-KW"/>
</dbReference>
<comment type="subcellular location">
    <subcellularLocation>
        <location evidence="1 11">Cell outer membrane</location>
        <topology evidence="1 11">Multi-pass membrane protein</topology>
    </subcellularLocation>
</comment>
<evidence type="ECO:0000256" key="3">
    <source>
        <dbReference type="ARBA" id="ARBA00022452"/>
    </source>
</evidence>
<keyword evidence="3 11" id="KW-1134">Transmembrane beta strand</keyword>
<evidence type="ECO:0000256" key="8">
    <source>
        <dbReference type="ARBA" id="ARBA00023077"/>
    </source>
</evidence>
<evidence type="ECO:0000256" key="1">
    <source>
        <dbReference type="ARBA" id="ARBA00004571"/>
    </source>
</evidence>
<keyword evidence="10 11" id="KW-0998">Cell outer membrane</keyword>
<dbReference type="Pfam" id="PF07715">
    <property type="entry name" value="Plug"/>
    <property type="match status" value="1"/>
</dbReference>
<dbReference type="InterPro" id="IPR000531">
    <property type="entry name" value="Beta-barrel_TonB"/>
</dbReference>
<dbReference type="InterPro" id="IPR039426">
    <property type="entry name" value="TonB-dep_rcpt-like"/>
</dbReference>
<keyword evidence="5 11" id="KW-0812">Transmembrane</keyword>
<dbReference type="InterPro" id="IPR012910">
    <property type="entry name" value="Plug_dom"/>
</dbReference>
<keyword evidence="14" id="KW-1185">Reference proteome</keyword>
<evidence type="ECO:0000256" key="6">
    <source>
        <dbReference type="ARBA" id="ARBA00023004"/>
    </source>
</evidence>
<dbReference type="InterPro" id="IPR036942">
    <property type="entry name" value="Beta-barrel_TonB_sf"/>
</dbReference>
<dbReference type="SUPFAM" id="SSF56935">
    <property type="entry name" value="Porins"/>
    <property type="match status" value="1"/>
</dbReference>
<comment type="similarity">
    <text evidence="11 12">Belongs to the TonB-dependent receptor family.</text>
</comment>
<sequence length="694" mass="77414">MKNCKTRLTSAILLTGVALAQADNPLEEIIVTAEHRDYSISQTATSVSVVTASQLASRSALHLEDVMRQIPNLNAASGASRNRYFQIRGIGERSQYQEPINPSVGLLVDGMDFSGLGLSASTLDIEQIEVLRGPQGTLHGANAIAGLISIQSAQPSHESAHQIEIGLGNYESQSWKLTSTGPLQANLNYRLALGGNTSDGWIKNATLGRSDTNNIDEQQARLRLQWQADGYQTDLGMMTVDADNGFDAFSLDNTRTTLSDEPGRDRQKTRAIWLRHQQEVGDYQLNAQVSHSRSDTEYSYDEDWSYVGIAPGWEYSSFDQYQRDYRGQEIDIKLTRTTPNGAWLLGVYGRDNDEELARNYTYLSGPFGSRYDTEYRAVYGQIDRDVSAALQAQLGLRYENREARYSDSEALNNQSDDDFVGGKLALLWQVNDAHRAYLSVSKGYRAGGVNTNVLASIPTAETPEQTALLQGQQVFDAETLWNLELGLRSLWPELGLSWFNTLFVMERDDQQVKGSLVLPRQDGSTNFIDYVNNAASGSNTGLESELVWRAGESLTVTAALGLLWAEFDSYINADGLELSGRDQAQAPRYQYALGLDYQINPQWTFGATIEGRDDYYFSDRHETKARAIHVFNARVRYQGEQWYAQAWARNLGDATVTVRGFGSFGNDPRKFYVTEPYYQFGAPRTFGITLGYEL</sequence>
<dbReference type="OrthoDB" id="7051185at2"/>